<protein>
    <submittedName>
        <fullName evidence="1">Uncharacterized protein</fullName>
    </submittedName>
</protein>
<sequence length="112" mass="12450">MGSGASTDKKPLTEVRLKSEVGVLFDDKAKRAFDAAATEGPDGTRTVPWPTIEAHAKEHDERALDPRKCMFHNLKARALDPRKCMFHNLKAFKAIQGRAGADRRDRARAHQG</sequence>
<dbReference type="EMBL" id="HBIW01020027">
    <property type="protein sequence ID" value="CAE0701768.1"/>
    <property type="molecule type" value="Transcribed_RNA"/>
</dbReference>
<gene>
    <name evidence="1" type="ORF">PCAL00307_LOCUS17204</name>
</gene>
<evidence type="ECO:0000313" key="1">
    <source>
        <dbReference type="EMBL" id="CAE0701768.1"/>
    </source>
</evidence>
<name>A0A7S4A2N2_9STRA</name>
<reference evidence="1" key="1">
    <citation type="submission" date="2021-01" db="EMBL/GenBank/DDBJ databases">
        <authorList>
            <person name="Corre E."/>
            <person name="Pelletier E."/>
            <person name="Niang G."/>
            <person name="Scheremetjew M."/>
            <person name="Finn R."/>
            <person name="Kale V."/>
            <person name="Holt S."/>
            <person name="Cochrane G."/>
            <person name="Meng A."/>
            <person name="Brown T."/>
            <person name="Cohen L."/>
        </authorList>
    </citation>
    <scope>NUCLEOTIDE SEQUENCE</scope>
    <source>
        <strain evidence="1">CCMP1756</strain>
    </source>
</reference>
<proteinExistence type="predicted"/>
<organism evidence="1">
    <name type="scientific">Pelagomonas calceolata</name>
    <dbReference type="NCBI Taxonomy" id="35677"/>
    <lineage>
        <taxon>Eukaryota</taxon>
        <taxon>Sar</taxon>
        <taxon>Stramenopiles</taxon>
        <taxon>Ochrophyta</taxon>
        <taxon>Pelagophyceae</taxon>
        <taxon>Pelagomonadales</taxon>
        <taxon>Pelagomonadaceae</taxon>
        <taxon>Pelagomonas</taxon>
    </lineage>
</organism>
<dbReference type="AlphaFoldDB" id="A0A7S4A2N2"/>
<accession>A0A7S4A2N2</accession>